<organism evidence="3 4">
    <name type="scientific">Aplosporella prunicola CBS 121167</name>
    <dbReference type="NCBI Taxonomy" id="1176127"/>
    <lineage>
        <taxon>Eukaryota</taxon>
        <taxon>Fungi</taxon>
        <taxon>Dikarya</taxon>
        <taxon>Ascomycota</taxon>
        <taxon>Pezizomycotina</taxon>
        <taxon>Dothideomycetes</taxon>
        <taxon>Dothideomycetes incertae sedis</taxon>
        <taxon>Botryosphaeriales</taxon>
        <taxon>Aplosporellaceae</taxon>
        <taxon>Aplosporella</taxon>
    </lineage>
</organism>
<dbReference type="InterPro" id="IPR001138">
    <property type="entry name" value="Zn2Cys6_DnaBD"/>
</dbReference>
<dbReference type="EMBL" id="ML995478">
    <property type="protein sequence ID" value="KAF2145213.1"/>
    <property type="molecule type" value="Genomic_DNA"/>
</dbReference>
<feature type="compositionally biased region" description="Low complexity" evidence="2">
    <location>
        <begin position="108"/>
        <end position="128"/>
    </location>
</feature>
<feature type="compositionally biased region" description="Low complexity" evidence="2">
    <location>
        <begin position="534"/>
        <end position="548"/>
    </location>
</feature>
<feature type="compositionally biased region" description="Polar residues" evidence="2">
    <location>
        <begin position="386"/>
        <end position="404"/>
    </location>
</feature>
<proteinExistence type="predicted"/>
<dbReference type="GeneID" id="54292830"/>
<evidence type="ECO:0000256" key="1">
    <source>
        <dbReference type="ARBA" id="ARBA00023242"/>
    </source>
</evidence>
<evidence type="ECO:0000313" key="4">
    <source>
        <dbReference type="Proteomes" id="UP000799438"/>
    </source>
</evidence>
<keyword evidence="4" id="KW-1185">Reference proteome</keyword>
<gene>
    <name evidence="3" type="ORF">K452DRAFT_136383</name>
</gene>
<dbReference type="OrthoDB" id="3794485at2759"/>
<feature type="compositionally biased region" description="Low complexity" evidence="2">
    <location>
        <begin position="659"/>
        <end position="682"/>
    </location>
</feature>
<feature type="region of interest" description="Disordered" evidence="2">
    <location>
        <begin position="618"/>
        <end position="749"/>
    </location>
</feature>
<dbReference type="GO" id="GO:0008270">
    <property type="term" value="F:zinc ion binding"/>
    <property type="evidence" value="ECO:0007669"/>
    <property type="project" value="InterPro"/>
</dbReference>
<feature type="region of interest" description="Disordered" evidence="2">
    <location>
        <begin position="493"/>
        <end position="556"/>
    </location>
</feature>
<dbReference type="GO" id="GO:0000981">
    <property type="term" value="F:DNA-binding transcription factor activity, RNA polymerase II-specific"/>
    <property type="evidence" value="ECO:0007669"/>
    <property type="project" value="InterPro"/>
</dbReference>
<feature type="compositionally biased region" description="Polar residues" evidence="2">
    <location>
        <begin position="686"/>
        <end position="695"/>
    </location>
</feature>
<protein>
    <submittedName>
        <fullName evidence="3">Uncharacterized protein</fullName>
    </submittedName>
</protein>
<accession>A0A6A6BP46</accession>
<keyword evidence="1" id="KW-0539">Nucleus</keyword>
<dbReference type="CDD" id="cd00067">
    <property type="entry name" value="GAL4"/>
    <property type="match status" value="1"/>
</dbReference>
<name>A0A6A6BP46_9PEZI</name>
<feature type="region of interest" description="Disordered" evidence="2">
    <location>
        <begin position="375"/>
        <end position="453"/>
    </location>
</feature>
<feature type="compositionally biased region" description="Polar residues" evidence="2">
    <location>
        <begin position="618"/>
        <end position="630"/>
    </location>
</feature>
<dbReference type="Proteomes" id="UP000799438">
    <property type="component" value="Unassembled WGS sequence"/>
</dbReference>
<feature type="compositionally biased region" description="Low complexity" evidence="2">
    <location>
        <begin position="728"/>
        <end position="749"/>
    </location>
</feature>
<evidence type="ECO:0000313" key="3">
    <source>
        <dbReference type="EMBL" id="KAF2145213.1"/>
    </source>
</evidence>
<feature type="region of interest" description="Disordered" evidence="2">
    <location>
        <begin position="88"/>
        <end position="210"/>
    </location>
</feature>
<evidence type="ECO:0000256" key="2">
    <source>
        <dbReference type="SAM" id="MobiDB-lite"/>
    </source>
</evidence>
<dbReference type="RefSeq" id="XP_033400925.1">
    <property type="nucleotide sequence ID" value="XM_033535336.1"/>
</dbReference>
<feature type="compositionally biased region" description="Polar residues" evidence="2">
    <location>
        <begin position="313"/>
        <end position="334"/>
    </location>
</feature>
<feature type="compositionally biased region" description="Basic residues" evidence="2">
    <location>
        <begin position="165"/>
        <end position="182"/>
    </location>
</feature>
<feature type="region of interest" description="Disordered" evidence="2">
    <location>
        <begin position="305"/>
        <end position="334"/>
    </location>
</feature>
<dbReference type="AlphaFoldDB" id="A0A6A6BP46"/>
<feature type="compositionally biased region" description="Low complexity" evidence="2">
    <location>
        <begin position="702"/>
        <end position="719"/>
    </location>
</feature>
<feature type="compositionally biased region" description="Low complexity" evidence="2">
    <location>
        <begin position="503"/>
        <end position="517"/>
    </location>
</feature>
<sequence>MASSLAIKSYRISRAPGSSSDCSYDPFAKLVFEPSIESDELFDALRDAYPALKTHTERKKQAVLDFLMEERQAIDHEITAFVQQTGTAVPTATSTPYSAPSVTDGRKSSTSASSSSPSASSRSGGSSPEMMTLKDMTNVWTANGDKPKIHTRRSMTTKEKEEYRRRRQMKACKECRSRKRKCNHDASSPSDSRVNSKVKKRSSAGSSPSLSHNVAFAASQGQLPIGQCDSSNWAETTLTALNGPLDFLDFSPTATDGSFDDFLLLPNDDFSMGLATDPLFNTAPAHMQPFDAFMDPFVGMPALQSHTPRDTRSQSSGMASTPSTAMVSPSQTSLDTTQDWSYGFGSTGFDQLAASSDAMATSGGAQQQLHGVWRLPDESTGDGTIANHTLIANSPSYSQGSRRGTVTARGHTRASPLNTGVLPSSTHASLSSIGSPSVDVGHSPTSSGPSVLDVRASRSPLQNAPMPSSQSRSQLVPHDHDFVIDGLHVHADPSASSRFGEHGSSLTRGSSGRSSTGSRHEDLASSPDNSGELSSRANSSSDSRAQSSGTGDTGIASSSSLRVAQMPQHYPAAPGGLRRGESTEVFTPSMGIATSSSEEAQRQANAISAQRRSSVTLRSAQSLANASPSGVLNARPNRTSDSHVAAARSSRTDRAIGISSNEPNNNSNGNSVAASNTTSAHARPLTTESGAQSGSMVPARDTSASSNSGNSSTTARANAQAPVIAAPNNCSGNGTNNRNPAQPNPNATNATSVATALSPLSAPLSPLPPSASASVSTSSLCGTVLAAVLSQLVAYAVALAMAAATMTSLSAQNRRPLLPARKRRGVGALLCAERGGDPVMASCRLVTRCVRV</sequence>
<feature type="compositionally biased region" description="Polar residues" evidence="2">
    <location>
        <begin position="415"/>
        <end position="435"/>
    </location>
</feature>
<feature type="compositionally biased region" description="Polar residues" evidence="2">
    <location>
        <begin position="88"/>
        <end position="101"/>
    </location>
</feature>
<reference evidence="3" key="1">
    <citation type="journal article" date="2020" name="Stud. Mycol.">
        <title>101 Dothideomycetes genomes: a test case for predicting lifestyles and emergence of pathogens.</title>
        <authorList>
            <person name="Haridas S."/>
            <person name="Albert R."/>
            <person name="Binder M."/>
            <person name="Bloem J."/>
            <person name="Labutti K."/>
            <person name="Salamov A."/>
            <person name="Andreopoulos B."/>
            <person name="Baker S."/>
            <person name="Barry K."/>
            <person name="Bills G."/>
            <person name="Bluhm B."/>
            <person name="Cannon C."/>
            <person name="Castanera R."/>
            <person name="Culley D."/>
            <person name="Daum C."/>
            <person name="Ezra D."/>
            <person name="Gonzalez J."/>
            <person name="Henrissat B."/>
            <person name="Kuo A."/>
            <person name="Liang C."/>
            <person name="Lipzen A."/>
            <person name="Lutzoni F."/>
            <person name="Magnuson J."/>
            <person name="Mondo S."/>
            <person name="Nolan M."/>
            <person name="Ohm R."/>
            <person name="Pangilinan J."/>
            <person name="Park H.-J."/>
            <person name="Ramirez L."/>
            <person name="Alfaro M."/>
            <person name="Sun H."/>
            <person name="Tritt A."/>
            <person name="Yoshinaga Y."/>
            <person name="Zwiers L.-H."/>
            <person name="Turgeon B."/>
            <person name="Goodwin S."/>
            <person name="Spatafora J."/>
            <person name="Crous P."/>
            <person name="Grigoriev I."/>
        </authorList>
    </citation>
    <scope>NUCLEOTIDE SEQUENCE</scope>
    <source>
        <strain evidence="3">CBS 121167</strain>
    </source>
</reference>